<evidence type="ECO:0000256" key="2">
    <source>
        <dbReference type="ARBA" id="ARBA00022630"/>
    </source>
</evidence>
<keyword evidence="2" id="KW-0285">Flavoprotein</keyword>
<evidence type="ECO:0000259" key="9">
    <source>
        <dbReference type="Pfam" id="PF01266"/>
    </source>
</evidence>
<dbReference type="EC" id="1.1.99.2" evidence="7"/>
<dbReference type="Proteomes" id="UP000825935">
    <property type="component" value="Chromosome 35"/>
</dbReference>
<protein>
    <recommendedName>
        <fullName evidence="8">L-2-hydroxyglutarate dehydrogenase, mitochondrial</fullName>
        <ecNumber evidence="7">1.1.99.2</ecNumber>
    </recommendedName>
</protein>
<comment type="catalytic activity">
    <reaction evidence="5">
        <text>(S)-2-hydroxyglutarate + A = 2-oxoglutarate + AH2</text>
        <dbReference type="Rhea" id="RHEA:21252"/>
        <dbReference type="ChEBI" id="CHEBI:13193"/>
        <dbReference type="ChEBI" id="CHEBI:16782"/>
        <dbReference type="ChEBI" id="CHEBI:16810"/>
        <dbReference type="ChEBI" id="CHEBI:17499"/>
        <dbReference type="EC" id="1.1.99.2"/>
    </reaction>
</comment>
<evidence type="ECO:0000256" key="5">
    <source>
        <dbReference type="ARBA" id="ARBA00036066"/>
    </source>
</evidence>
<sequence>MAVLRGMKRYISSSVIPLKHARCEGTKFMSAMAGKQAATVVGSTEGEKADVAIIGGGIVGLATAREIVSRFPKANVVVVEKEKHLVPHQTSHNSGVIHAGIYYEPGSDMARLCVEGARRMYEYCEKKGLPYKRVGKLIVATHEEEIPVLHHYYERAKTNKVPGLEILNSKQIRDLEPNVHALQALNSPNTGITDYAQVGLSYAKDVLESGRGEIHTGFEVVGIEADERHGVEIHGKGQKVVKSRWLITCAGLHSDYIGYMAGGKKGPTILPFRGTYHELKPEARNIITRNIYPVPDPRFPMVGVHLTPRVNGSVLIGPNAALSWAKEGYRFWDFNFNEALKFVSNMGLWKLVTRNPIVVLQEVWRDVNKNAFVREAQRYCPSLRVDDTMPGWSGVHAVAIDDDGKIIGDFLFEVGKAGLVLNVRNAPSPACTSSLAIATAVVDRATDTFDWKNWKRNSVA</sequence>
<evidence type="ECO:0000313" key="11">
    <source>
        <dbReference type="Proteomes" id="UP000825935"/>
    </source>
</evidence>
<dbReference type="AlphaFoldDB" id="A0A8T2QES4"/>
<feature type="domain" description="FAD dependent oxidoreductase" evidence="9">
    <location>
        <begin position="50"/>
        <end position="443"/>
    </location>
</feature>
<dbReference type="Pfam" id="PF01266">
    <property type="entry name" value="DAO"/>
    <property type="match status" value="1"/>
</dbReference>
<gene>
    <name evidence="10" type="ORF">KP509_35G004500</name>
</gene>
<dbReference type="PANTHER" id="PTHR43104">
    <property type="entry name" value="L-2-HYDROXYGLUTARATE DEHYDROGENASE, MITOCHONDRIAL"/>
    <property type="match status" value="1"/>
</dbReference>
<evidence type="ECO:0000256" key="3">
    <source>
        <dbReference type="ARBA" id="ARBA00022827"/>
    </source>
</evidence>
<keyword evidence="11" id="KW-1185">Reference proteome</keyword>
<evidence type="ECO:0000256" key="8">
    <source>
        <dbReference type="ARBA" id="ARBA00041137"/>
    </source>
</evidence>
<keyword evidence="3" id="KW-0274">FAD</keyword>
<comment type="similarity">
    <text evidence="6">Belongs to the L2HGDH family.</text>
</comment>
<dbReference type="PANTHER" id="PTHR43104:SF2">
    <property type="entry name" value="L-2-HYDROXYGLUTARATE DEHYDROGENASE, MITOCHONDRIAL"/>
    <property type="match status" value="1"/>
</dbReference>
<dbReference type="Gene3D" id="3.50.50.60">
    <property type="entry name" value="FAD/NAD(P)-binding domain"/>
    <property type="match status" value="1"/>
</dbReference>
<reference evidence="10" key="1">
    <citation type="submission" date="2021-08" db="EMBL/GenBank/DDBJ databases">
        <title>WGS assembly of Ceratopteris richardii.</title>
        <authorList>
            <person name="Marchant D.B."/>
            <person name="Chen G."/>
            <person name="Jenkins J."/>
            <person name="Shu S."/>
            <person name="Leebens-Mack J."/>
            <person name="Grimwood J."/>
            <person name="Schmutz J."/>
            <person name="Soltis P."/>
            <person name="Soltis D."/>
            <person name="Chen Z.-H."/>
        </authorList>
    </citation>
    <scope>NUCLEOTIDE SEQUENCE</scope>
    <source>
        <strain evidence="10">Whitten #5841</strain>
        <tissue evidence="10">Leaf</tissue>
    </source>
</reference>
<evidence type="ECO:0000256" key="4">
    <source>
        <dbReference type="ARBA" id="ARBA00023002"/>
    </source>
</evidence>
<dbReference type="NCBIfam" id="NF008726">
    <property type="entry name" value="PRK11728.1"/>
    <property type="match status" value="1"/>
</dbReference>
<dbReference type="OMA" id="SEVTRCM"/>
<evidence type="ECO:0000256" key="7">
    <source>
        <dbReference type="ARBA" id="ARBA00038878"/>
    </source>
</evidence>
<dbReference type="SUPFAM" id="SSF51905">
    <property type="entry name" value="FAD/NAD(P)-binding domain"/>
    <property type="match status" value="1"/>
</dbReference>
<dbReference type="Gene3D" id="3.30.9.10">
    <property type="entry name" value="D-Amino Acid Oxidase, subunit A, domain 2"/>
    <property type="match status" value="1"/>
</dbReference>
<dbReference type="InterPro" id="IPR006076">
    <property type="entry name" value="FAD-dep_OxRdtase"/>
</dbReference>
<evidence type="ECO:0000313" key="10">
    <source>
        <dbReference type="EMBL" id="KAH7281943.1"/>
    </source>
</evidence>
<evidence type="ECO:0000256" key="1">
    <source>
        <dbReference type="ARBA" id="ARBA00001974"/>
    </source>
</evidence>
<dbReference type="OrthoDB" id="498204at2759"/>
<dbReference type="InterPro" id="IPR036188">
    <property type="entry name" value="FAD/NAD-bd_sf"/>
</dbReference>
<name>A0A8T2QES4_CERRI</name>
<comment type="cofactor">
    <cofactor evidence="1">
        <name>FAD</name>
        <dbReference type="ChEBI" id="CHEBI:57692"/>
    </cofactor>
</comment>
<organism evidence="10 11">
    <name type="scientific">Ceratopteris richardii</name>
    <name type="common">Triangle waterfern</name>
    <dbReference type="NCBI Taxonomy" id="49495"/>
    <lineage>
        <taxon>Eukaryota</taxon>
        <taxon>Viridiplantae</taxon>
        <taxon>Streptophyta</taxon>
        <taxon>Embryophyta</taxon>
        <taxon>Tracheophyta</taxon>
        <taxon>Polypodiopsida</taxon>
        <taxon>Polypodiidae</taxon>
        <taxon>Polypodiales</taxon>
        <taxon>Pteridineae</taxon>
        <taxon>Pteridaceae</taxon>
        <taxon>Parkerioideae</taxon>
        <taxon>Ceratopteris</taxon>
    </lineage>
</organism>
<comment type="caution">
    <text evidence="10">The sequence shown here is derived from an EMBL/GenBank/DDBJ whole genome shotgun (WGS) entry which is preliminary data.</text>
</comment>
<keyword evidence="4" id="KW-0560">Oxidoreductase</keyword>
<dbReference type="GO" id="GO:0047545">
    <property type="term" value="F:(S)-2-hydroxyglutarate dehydrogenase activity"/>
    <property type="evidence" value="ECO:0007669"/>
    <property type="project" value="UniProtKB-EC"/>
</dbReference>
<evidence type="ECO:0000256" key="6">
    <source>
        <dbReference type="ARBA" id="ARBA00037941"/>
    </source>
</evidence>
<accession>A0A8T2QES4</accession>
<dbReference type="EMBL" id="CM035440">
    <property type="protein sequence ID" value="KAH7281943.1"/>
    <property type="molecule type" value="Genomic_DNA"/>
</dbReference>
<proteinExistence type="inferred from homology"/>